<dbReference type="Pfam" id="PF01391">
    <property type="entry name" value="Collagen"/>
    <property type="match status" value="3"/>
</dbReference>
<evidence type="ECO:0000256" key="2">
    <source>
        <dbReference type="ARBA" id="ARBA00022525"/>
    </source>
</evidence>
<proteinExistence type="predicted"/>
<dbReference type="InterPro" id="IPR008983">
    <property type="entry name" value="Tumour_necrosis_fac-like_dom"/>
</dbReference>
<feature type="compositionally biased region" description="Low complexity" evidence="6">
    <location>
        <begin position="145"/>
        <end position="154"/>
    </location>
</feature>
<keyword evidence="9" id="KW-1185">Reference proteome</keyword>
<evidence type="ECO:0000256" key="1">
    <source>
        <dbReference type="ARBA" id="ARBA00004498"/>
    </source>
</evidence>
<evidence type="ECO:0000256" key="3">
    <source>
        <dbReference type="ARBA" id="ARBA00022530"/>
    </source>
</evidence>
<evidence type="ECO:0000259" key="7">
    <source>
        <dbReference type="PROSITE" id="PS50871"/>
    </source>
</evidence>
<dbReference type="EMBL" id="JBHFQA010000007">
    <property type="protein sequence ID" value="KAL2095861.1"/>
    <property type="molecule type" value="Genomic_DNA"/>
</dbReference>
<evidence type="ECO:0000313" key="8">
    <source>
        <dbReference type="EMBL" id="KAL2095861.1"/>
    </source>
</evidence>
<dbReference type="Proteomes" id="UP001591681">
    <property type="component" value="Unassembled WGS sequence"/>
</dbReference>
<name>A0ABD1K9P2_9TELE</name>
<sequence>MYPPPADMGGRMLTNDSTMMGAMGDMGGFEDMMGGGDFDSTYCDMLLNSPVPPTADQVPWFCICHSCKGTPGPKGDRGDRGLPGRPGSPGRRGLTGFPGRPGFMGRPGVKGEKGDEGQKGDRGAPGITGVKGERGFKGEKGDPGVEGPVGPEGPKGVDGECPEFCESVQGPPGEPGLPGSPGPRGLAGVQGPAGLRGDKGDKGDMGVAGRPGAAGPKGEQGLDGDCNCVDGAQGEPGTQGPKGEKGNKGDQGVGGVMGAVGPKGEEGKMGMMGLPGPCTPAIQSAFSAALAFSFPRPNLPVPFTNILYNRQGNFNPTLGVYTAPVNGTYVFTYHLSVYDRVLKVGLFYNFMPVVKTTESAELGTASQTVVLHMDRGDLVWLQVKDSLTNGAYSSSETSSTFSGYLLQPDNCDVPFSRDFQPGPPRGEYQWGDIFYPEAVTTPTP</sequence>
<feature type="compositionally biased region" description="Basic and acidic residues" evidence="6">
    <location>
        <begin position="131"/>
        <end position="143"/>
    </location>
</feature>
<organism evidence="8 9">
    <name type="scientific">Coilia grayii</name>
    <name type="common">Gray's grenadier anchovy</name>
    <dbReference type="NCBI Taxonomy" id="363190"/>
    <lineage>
        <taxon>Eukaryota</taxon>
        <taxon>Metazoa</taxon>
        <taxon>Chordata</taxon>
        <taxon>Craniata</taxon>
        <taxon>Vertebrata</taxon>
        <taxon>Euteleostomi</taxon>
        <taxon>Actinopterygii</taxon>
        <taxon>Neopterygii</taxon>
        <taxon>Teleostei</taxon>
        <taxon>Clupei</taxon>
        <taxon>Clupeiformes</taxon>
        <taxon>Clupeoidei</taxon>
        <taxon>Engraulidae</taxon>
        <taxon>Coilinae</taxon>
        <taxon>Coilia</taxon>
    </lineage>
</organism>
<dbReference type="PANTHER" id="PTHR15427">
    <property type="entry name" value="EMILIN ELASTIN MICROFIBRIL INTERFACE-LOCATED PROTEIN ELASTIN MICROFIBRIL INTERFACER"/>
    <property type="match status" value="1"/>
</dbReference>
<dbReference type="InterPro" id="IPR001073">
    <property type="entry name" value="C1q_dom"/>
</dbReference>
<feature type="region of interest" description="Disordered" evidence="6">
    <location>
        <begin position="71"/>
        <end position="255"/>
    </location>
</feature>
<evidence type="ECO:0000256" key="5">
    <source>
        <dbReference type="ARBA" id="ARBA00023119"/>
    </source>
</evidence>
<comment type="subcellular location">
    <subcellularLocation>
        <location evidence="1">Secreted</location>
        <location evidence="1">Extracellular space</location>
        <location evidence="1">Extracellular matrix</location>
    </subcellularLocation>
</comment>
<dbReference type="InterPro" id="IPR008160">
    <property type="entry name" value="Collagen"/>
</dbReference>
<protein>
    <recommendedName>
        <fullName evidence="7">C1q domain-containing protein</fullName>
    </recommendedName>
</protein>
<comment type="caution">
    <text evidence="8">The sequence shown here is derived from an EMBL/GenBank/DDBJ whole genome shotgun (WGS) entry which is preliminary data.</text>
</comment>
<accession>A0ABD1K9P2</accession>
<dbReference type="Gene3D" id="2.60.120.40">
    <property type="match status" value="1"/>
</dbReference>
<keyword evidence="4" id="KW-0732">Signal</keyword>
<dbReference type="AlphaFoldDB" id="A0ABD1K9P2"/>
<dbReference type="PROSITE" id="PS50871">
    <property type="entry name" value="C1Q"/>
    <property type="match status" value="1"/>
</dbReference>
<feature type="domain" description="C1q" evidence="7">
    <location>
        <begin position="279"/>
        <end position="412"/>
    </location>
</feature>
<keyword evidence="5" id="KW-0176">Collagen</keyword>
<evidence type="ECO:0000256" key="4">
    <source>
        <dbReference type="ARBA" id="ARBA00022729"/>
    </source>
</evidence>
<evidence type="ECO:0000313" key="9">
    <source>
        <dbReference type="Proteomes" id="UP001591681"/>
    </source>
</evidence>
<dbReference type="InterPro" id="IPR050392">
    <property type="entry name" value="Collagen/C1q_domain"/>
</dbReference>
<keyword evidence="2" id="KW-0964">Secreted</keyword>
<evidence type="ECO:0000256" key="6">
    <source>
        <dbReference type="SAM" id="MobiDB-lite"/>
    </source>
</evidence>
<keyword evidence="3" id="KW-0272">Extracellular matrix</keyword>
<gene>
    <name evidence="8" type="ORF">ACEWY4_008009</name>
</gene>
<dbReference type="PRINTS" id="PR00007">
    <property type="entry name" value="COMPLEMNTC1Q"/>
</dbReference>
<dbReference type="GO" id="GO:0005581">
    <property type="term" value="C:collagen trimer"/>
    <property type="evidence" value="ECO:0007669"/>
    <property type="project" value="UniProtKB-KW"/>
</dbReference>
<feature type="compositionally biased region" description="Basic and acidic residues" evidence="6">
    <location>
        <begin position="109"/>
        <end position="122"/>
    </location>
</feature>
<feature type="compositionally biased region" description="Low complexity" evidence="6">
    <location>
        <begin position="83"/>
        <end position="107"/>
    </location>
</feature>
<dbReference type="SUPFAM" id="SSF49842">
    <property type="entry name" value="TNF-like"/>
    <property type="match status" value="1"/>
</dbReference>
<reference evidence="8 9" key="1">
    <citation type="submission" date="2024-09" db="EMBL/GenBank/DDBJ databases">
        <title>A chromosome-level genome assembly of Gray's grenadier anchovy, Coilia grayii.</title>
        <authorList>
            <person name="Fu Z."/>
        </authorList>
    </citation>
    <scope>NUCLEOTIDE SEQUENCE [LARGE SCALE GENOMIC DNA]</scope>
    <source>
        <strain evidence="8">G4</strain>
        <tissue evidence="8">Muscle</tissue>
    </source>
</reference>
<dbReference type="Pfam" id="PF00386">
    <property type="entry name" value="C1q"/>
    <property type="match status" value="1"/>
</dbReference>
<feature type="compositionally biased region" description="Pro residues" evidence="6">
    <location>
        <begin position="172"/>
        <end position="181"/>
    </location>
</feature>
<dbReference type="SMART" id="SM00110">
    <property type="entry name" value="C1Q"/>
    <property type="match status" value="1"/>
</dbReference>
<dbReference type="PANTHER" id="PTHR15427:SF52">
    <property type="entry name" value="C1Q DOMAIN-CONTAINING PROTEIN"/>
    <property type="match status" value="1"/>
</dbReference>